<dbReference type="AlphaFoldDB" id="A0AAE1YBP8"/>
<evidence type="ECO:0000259" key="1">
    <source>
        <dbReference type="Pfam" id="PF00931"/>
    </source>
</evidence>
<reference evidence="2" key="1">
    <citation type="submission" date="2020-06" db="EMBL/GenBank/DDBJ databases">
        <authorList>
            <person name="Li T."/>
            <person name="Hu X."/>
            <person name="Zhang T."/>
            <person name="Song X."/>
            <person name="Zhang H."/>
            <person name="Dai N."/>
            <person name="Sheng W."/>
            <person name="Hou X."/>
            <person name="Wei L."/>
        </authorList>
    </citation>
    <scope>NUCLEOTIDE SEQUENCE</scope>
    <source>
        <strain evidence="2">3651</strain>
        <tissue evidence="2">Leaf</tissue>
    </source>
</reference>
<dbReference type="Pfam" id="PF00931">
    <property type="entry name" value="NB-ARC"/>
    <property type="match status" value="1"/>
</dbReference>
<protein>
    <recommendedName>
        <fullName evidence="1">NB-ARC domain-containing protein</fullName>
    </recommendedName>
</protein>
<dbReference type="Proteomes" id="UP001293254">
    <property type="component" value="Unassembled WGS sequence"/>
</dbReference>
<organism evidence="2 3">
    <name type="scientific">Sesamum alatum</name>
    <dbReference type="NCBI Taxonomy" id="300844"/>
    <lineage>
        <taxon>Eukaryota</taxon>
        <taxon>Viridiplantae</taxon>
        <taxon>Streptophyta</taxon>
        <taxon>Embryophyta</taxon>
        <taxon>Tracheophyta</taxon>
        <taxon>Spermatophyta</taxon>
        <taxon>Magnoliopsida</taxon>
        <taxon>eudicotyledons</taxon>
        <taxon>Gunneridae</taxon>
        <taxon>Pentapetalae</taxon>
        <taxon>asterids</taxon>
        <taxon>lamiids</taxon>
        <taxon>Lamiales</taxon>
        <taxon>Pedaliaceae</taxon>
        <taxon>Sesamum</taxon>
    </lineage>
</organism>
<evidence type="ECO:0000313" key="3">
    <source>
        <dbReference type="Proteomes" id="UP001293254"/>
    </source>
</evidence>
<feature type="domain" description="NB-ARC" evidence="1">
    <location>
        <begin position="57"/>
        <end position="102"/>
    </location>
</feature>
<gene>
    <name evidence="2" type="ORF">Salat_1473600</name>
</gene>
<dbReference type="GO" id="GO:0043531">
    <property type="term" value="F:ADP binding"/>
    <property type="evidence" value="ECO:0007669"/>
    <property type="project" value="InterPro"/>
</dbReference>
<dbReference type="InterPro" id="IPR027417">
    <property type="entry name" value="P-loop_NTPase"/>
</dbReference>
<evidence type="ECO:0000313" key="2">
    <source>
        <dbReference type="EMBL" id="KAK4427047.1"/>
    </source>
</evidence>
<keyword evidence="3" id="KW-1185">Reference proteome</keyword>
<accession>A0AAE1YBP8</accession>
<proteinExistence type="predicted"/>
<dbReference type="SUPFAM" id="SSF52540">
    <property type="entry name" value="P-loop containing nucleoside triphosphate hydrolases"/>
    <property type="match status" value="1"/>
</dbReference>
<reference evidence="2" key="2">
    <citation type="journal article" date="2024" name="Plant">
        <title>Genomic evolution and insights into agronomic trait innovations of Sesamum species.</title>
        <authorList>
            <person name="Miao H."/>
            <person name="Wang L."/>
            <person name="Qu L."/>
            <person name="Liu H."/>
            <person name="Sun Y."/>
            <person name="Le M."/>
            <person name="Wang Q."/>
            <person name="Wei S."/>
            <person name="Zheng Y."/>
            <person name="Lin W."/>
            <person name="Duan Y."/>
            <person name="Cao H."/>
            <person name="Xiong S."/>
            <person name="Wang X."/>
            <person name="Wei L."/>
            <person name="Li C."/>
            <person name="Ma Q."/>
            <person name="Ju M."/>
            <person name="Zhao R."/>
            <person name="Li G."/>
            <person name="Mu C."/>
            <person name="Tian Q."/>
            <person name="Mei H."/>
            <person name="Zhang T."/>
            <person name="Gao T."/>
            <person name="Zhang H."/>
        </authorList>
    </citation>
    <scope>NUCLEOTIDE SEQUENCE</scope>
    <source>
        <strain evidence="2">3651</strain>
    </source>
</reference>
<name>A0AAE1YBP8_9LAMI</name>
<dbReference type="Gene3D" id="3.40.50.300">
    <property type="entry name" value="P-loop containing nucleotide triphosphate hydrolases"/>
    <property type="match status" value="1"/>
</dbReference>
<dbReference type="InterPro" id="IPR002182">
    <property type="entry name" value="NB-ARC"/>
</dbReference>
<comment type="caution">
    <text evidence="2">The sequence shown here is derived from an EMBL/GenBank/DDBJ whole genome shotgun (WGS) entry which is preliminary data.</text>
</comment>
<dbReference type="EMBL" id="JACGWO010000005">
    <property type="protein sequence ID" value="KAK4427047.1"/>
    <property type="molecule type" value="Genomic_DNA"/>
</dbReference>
<sequence>MEVKEEIIFFIEMAKKIDEQLSNSLERPKEDDDVVGSSRVDHFERNNSKIFGLDHDLVQLKGLLLKDTPRCLVVPIAGTTGIGKTILAKEIYKNPDIVSHFEC</sequence>